<dbReference type="InterPro" id="IPR036271">
    <property type="entry name" value="Tet_transcr_reg_TetR-rel_C_sf"/>
</dbReference>
<protein>
    <submittedName>
        <fullName evidence="7">TetR/AcrR family transcriptional regulator</fullName>
    </submittedName>
</protein>
<dbReference type="PRINTS" id="PR00455">
    <property type="entry name" value="HTHTETR"/>
</dbReference>
<name>A0ABP9HXJ0_9ACTN</name>
<evidence type="ECO:0000313" key="8">
    <source>
        <dbReference type="Proteomes" id="UP001500466"/>
    </source>
</evidence>
<dbReference type="Gene3D" id="1.10.357.10">
    <property type="entry name" value="Tetracycline Repressor, domain 2"/>
    <property type="match status" value="1"/>
</dbReference>
<comment type="caution">
    <text evidence="7">The sequence shown here is derived from an EMBL/GenBank/DDBJ whole genome shotgun (WGS) entry which is preliminary data.</text>
</comment>
<evidence type="ECO:0000313" key="7">
    <source>
        <dbReference type="EMBL" id="GAA4981605.1"/>
    </source>
</evidence>
<dbReference type="RefSeq" id="WP_345678736.1">
    <property type="nucleotide sequence ID" value="NZ_BAABHS010000024.1"/>
</dbReference>
<dbReference type="PROSITE" id="PS50977">
    <property type="entry name" value="HTH_TETR_2"/>
    <property type="match status" value="1"/>
</dbReference>
<keyword evidence="4" id="KW-0804">Transcription</keyword>
<dbReference type="SUPFAM" id="SSF46689">
    <property type="entry name" value="Homeodomain-like"/>
    <property type="match status" value="1"/>
</dbReference>
<feature type="domain" description="HTH tetR-type" evidence="6">
    <location>
        <begin position="21"/>
        <end position="81"/>
    </location>
</feature>
<dbReference type="Proteomes" id="UP001500466">
    <property type="component" value="Unassembled WGS sequence"/>
</dbReference>
<keyword evidence="3 5" id="KW-0238">DNA-binding</keyword>
<dbReference type="SUPFAM" id="SSF48498">
    <property type="entry name" value="Tetracyclin repressor-like, C-terminal domain"/>
    <property type="match status" value="1"/>
</dbReference>
<dbReference type="Gene3D" id="1.10.10.60">
    <property type="entry name" value="Homeodomain-like"/>
    <property type="match status" value="1"/>
</dbReference>
<dbReference type="PANTHER" id="PTHR30055:SF229">
    <property type="entry name" value="HTH-TYPE TRANSCRIPTIONAL REPRESSOR RV1474C"/>
    <property type="match status" value="1"/>
</dbReference>
<dbReference type="Pfam" id="PF00440">
    <property type="entry name" value="TetR_N"/>
    <property type="match status" value="1"/>
</dbReference>
<keyword evidence="8" id="KW-1185">Reference proteome</keyword>
<gene>
    <name evidence="7" type="ORF">GCM10023205_58620</name>
</gene>
<organism evidence="7 8">
    <name type="scientific">Yinghuangia aomiensis</name>
    <dbReference type="NCBI Taxonomy" id="676205"/>
    <lineage>
        <taxon>Bacteria</taxon>
        <taxon>Bacillati</taxon>
        <taxon>Actinomycetota</taxon>
        <taxon>Actinomycetes</taxon>
        <taxon>Kitasatosporales</taxon>
        <taxon>Streptomycetaceae</taxon>
        <taxon>Yinghuangia</taxon>
    </lineage>
</organism>
<evidence type="ECO:0000256" key="5">
    <source>
        <dbReference type="PROSITE-ProRule" id="PRU00335"/>
    </source>
</evidence>
<dbReference type="PANTHER" id="PTHR30055">
    <property type="entry name" value="HTH-TYPE TRANSCRIPTIONAL REGULATOR RUTR"/>
    <property type="match status" value="1"/>
</dbReference>
<evidence type="ECO:0000256" key="1">
    <source>
        <dbReference type="ARBA" id="ARBA00022491"/>
    </source>
</evidence>
<evidence type="ECO:0000256" key="3">
    <source>
        <dbReference type="ARBA" id="ARBA00023125"/>
    </source>
</evidence>
<dbReference type="EMBL" id="BAABHS010000024">
    <property type="protein sequence ID" value="GAA4981605.1"/>
    <property type="molecule type" value="Genomic_DNA"/>
</dbReference>
<dbReference type="InterPro" id="IPR039538">
    <property type="entry name" value="BetI_C"/>
</dbReference>
<keyword evidence="1" id="KW-0678">Repressor</keyword>
<proteinExistence type="predicted"/>
<dbReference type="InterPro" id="IPR009057">
    <property type="entry name" value="Homeodomain-like_sf"/>
</dbReference>
<accession>A0ABP9HXJ0</accession>
<feature type="DNA-binding region" description="H-T-H motif" evidence="5">
    <location>
        <begin position="44"/>
        <end position="63"/>
    </location>
</feature>
<evidence type="ECO:0000259" key="6">
    <source>
        <dbReference type="PROSITE" id="PS50977"/>
    </source>
</evidence>
<evidence type="ECO:0000256" key="4">
    <source>
        <dbReference type="ARBA" id="ARBA00023163"/>
    </source>
</evidence>
<dbReference type="InterPro" id="IPR050109">
    <property type="entry name" value="HTH-type_TetR-like_transc_reg"/>
</dbReference>
<dbReference type="InterPro" id="IPR001647">
    <property type="entry name" value="HTH_TetR"/>
</dbReference>
<sequence>MTSDKPAVGGRKAQKPYPKGVARRAQILETALEVFASEGDRKASLRAIAERVGLTDTGVLHYFGSREELFLAVIDARDQESTAAAEGAADSLEAIVRTVRHNMGVPGLVRLYVAMTAAAPEPGHPAGPYFARRYEELRAAIRAGVAVMQEDGRARDDIDAAVLAQLLVAAVDGVQLQWLIDPSVDMAEVVDALVTMIASPAAR</sequence>
<dbReference type="Pfam" id="PF13977">
    <property type="entry name" value="TetR_C_6"/>
    <property type="match status" value="1"/>
</dbReference>
<keyword evidence="2" id="KW-0805">Transcription regulation</keyword>
<reference evidence="8" key="1">
    <citation type="journal article" date="2019" name="Int. J. Syst. Evol. Microbiol.">
        <title>The Global Catalogue of Microorganisms (GCM) 10K type strain sequencing project: providing services to taxonomists for standard genome sequencing and annotation.</title>
        <authorList>
            <consortium name="The Broad Institute Genomics Platform"/>
            <consortium name="The Broad Institute Genome Sequencing Center for Infectious Disease"/>
            <person name="Wu L."/>
            <person name="Ma J."/>
        </authorList>
    </citation>
    <scope>NUCLEOTIDE SEQUENCE [LARGE SCALE GENOMIC DNA]</scope>
    <source>
        <strain evidence="8">JCM 17986</strain>
    </source>
</reference>
<evidence type="ECO:0000256" key="2">
    <source>
        <dbReference type="ARBA" id="ARBA00023015"/>
    </source>
</evidence>